<feature type="chain" id="PRO_5003258188" evidence="1">
    <location>
        <begin position="24"/>
        <end position="147"/>
    </location>
</feature>
<dbReference type="HOGENOM" id="CLU_1767512_0_0_1"/>
<protein>
    <submittedName>
        <fullName evidence="2">Predicted protein</fullName>
    </submittedName>
</protein>
<evidence type="ECO:0000313" key="3">
    <source>
        <dbReference type="Proteomes" id="UP000008142"/>
    </source>
</evidence>
<reference evidence="3" key="1">
    <citation type="submission" date="2008-07" db="EMBL/GenBank/DDBJ databases">
        <title>Annotation of Ajellomyces capsulatus strain H88.</title>
        <authorList>
            <person name="Champion M."/>
            <person name="Cuomo C."/>
            <person name="Ma L.-J."/>
            <person name="Henn M.R."/>
            <person name="Sil A."/>
            <person name="Goldman B."/>
            <person name="Young S.K."/>
            <person name="Kodira C.D."/>
            <person name="Zeng Q."/>
            <person name="Koehrsen M."/>
            <person name="Alvarado L."/>
            <person name="Berlin A."/>
            <person name="Borenstein D."/>
            <person name="Chen Z."/>
            <person name="Engels R."/>
            <person name="Freedman E."/>
            <person name="Gellesch M."/>
            <person name="Goldberg J."/>
            <person name="Griggs A."/>
            <person name="Gujja S."/>
            <person name="Heiman D."/>
            <person name="Hepburn T."/>
            <person name="Howarth C."/>
            <person name="Jen D."/>
            <person name="Larson L."/>
            <person name="Lewis B."/>
            <person name="Mehta T."/>
            <person name="Park D."/>
            <person name="Pearson M."/>
            <person name="Roberts A."/>
            <person name="Saif S."/>
            <person name="Shea T."/>
            <person name="Shenoy N."/>
            <person name="Sisk P."/>
            <person name="Stolte C."/>
            <person name="Sykes S."/>
            <person name="Walk T."/>
            <person name="White J."/>
            <person name="Yandava C."/>
            <person name="Klein B."/>
            <person name="McEwen J.G."/>
            <person name="Puccia R."/>
            <person name="Goldman G.H."/>
            <person name="Felipe M.S."/>
            <person name="Nino-Vega G."/>
            <person name="San-Blas G."/>
            <person name="Taylor J."/>
            <person name="Mendoza L."/>
            <person name="Galagan J."/>
            <person name="Nusbaum C."/>
            <person name="Birren B."/>
        </authorList>
    </citation>
    <scope>NUCLEOTIDE SEQUENCE [LARGE SCALE GENOMIC DNA]</scope>
    <source>
        <strain evidence="3">H88</strain>
    </source>
</reference>
<accession>F0UE36</accession>
<keyword evidence="1" id="KW-0732">Signal</keyword>
<sequence length="147" mass="16739">MVSWRSGLDALFMVLLLPGSCNCDWLQHAVGWRHTRLSLAYVIHRFDKVNLDCGWKGQEQSPVDDGHRGIHAYIPSTDLWPSLIIYSQQNFITKLENHPVSAPAHESESCVFVNALRTLNLKWNRSSSTEFMSAVIFEPGEDSYEFA</sequence>
<name>F0UE36_AJEC8</name>
<organism evidence="3">
    <name type="scientific">Ajellomyces capsulatus (strain H88)</name>
    <name type="common">Darling's disease fungus</name>
    <name type="synonym">Histoplasma capsulatum</name>
    <dbReference type="NCBI Taxonomy" id="544711"/>
    <lineage>
        <taxon>Eukaryota</taxon>
        <taxon>Fungi</taxon>
        <taxon>Dikarya</taxon>
        <taxon>Ascomycota</taxon>
        <taxon>Pezizomycotina</taxon>
        <taxon>Eurotiomycetes</taxon>
        <taxon>Eurotiomycetidae</taxon>
        <taxon>Onygenales</taxon>
        <taxon>Ajellomycetaceae</taxon>
        <taxon>Histoplasma</taxon>
    </lineage>
</organism>
<dbReference type="Proteomes" id="UP000008142">
    <property type="component" value="Unassembled WGS sequence"/>
</dbReference>
<dbReference type="AlphaFoldDB" id="F0UE36"/>
<dbReference type="EMBL" id="DS990638">
    <property type="protein sequence ID" value="EGC44566.1"/>
    <property type="molecule type" value="Genomic_DNA"/>
</dbReference>
<evidence type="ECO:0000313" key="2">
    <source>
        <dbReference type="EMBL" id="EGC44566.1"/>
    </source>
</evidence>
<proteinExistence type="predicted"/>
<evidence type="ECO:0000256" key="1">
    <source>
        <dbReference type="SAM" id="SignalP"/>
    </source>
</evidence>
<gene>
    <name evidence="2" type="ORF">HCEG_03781</name>
</gene>
<feature type="signal peptide" evidence="1">
    <location>
        <begin position="1"/>
        <end position="23"/>
    </location>
</feature>